<dbReference type="PROSITE" id="PS51257">
    <property type="entry name" value="PROKAR_LIPOPROTEIN"/>
    <property type="match status" value="1"/>
</dbReference>
<dbReference type="Proteomes" id="UP000299084">
    <property type="component" value="Unassembled WGS sequence"/>
</dbReference>
<dbReference type="AlphaFoldDB" id="A0A5N4DIG2"/>
<keyword evidence="2" id="KW-1185">Reference proteome</keyword>
<dbReference type="EMBL" id="JWIN03000011">
    <property type="protein sequence ID" value="KAB1270938.1"/>
    <property type="molecule type" value="Genomic_DNA"/>
</dbReference>
<organism evidence="1 2">
    <name type="scientific">Camelus dromedarius</name>
    <name type="common">Dromedary</name>
    <name type="synonym">Arabian camel</name>
    <dbReference type="NCBI Taxonomy" id="9838"/>
    <lineage>
        <taxon>Eukaryota</taxon>
        <taxon>Metazoa</taxon>
        <taxon>Chordata</taxon>
        <taxon>Craniata</taxon>
        <taxon>Vertebrata</taxon>
        <taxon>Euteleostomi</taxon>
        <taxon>Mammalia</taxon>
        <taxon>Eutheria</taxon>
        <taxon>Laurasiatheria</taxon>
        <taxon>Artiodactyla</taxon>
        <taxon>Tylopoda</taxon>
        <taxon>Camelidae</taxon>
        <taxon>Camelus</taxon>
    </lineage>
</organism>
<evidence type="ECO:0000313" key="2">
    <source>
        <dbReference type="Proteomes" id="UP000299084"/>
    </source>
</evidence>
<sequence length="156" mass="16671">MKLWGYTGFSGAGASASCISQLPRWEPLQLPVAAQSILAQVLHWVVDALPRCCVCWASLVPVWGTAKVRVRKGLGGAPAWLEQGGTVGLLGRSSEEACLLSSSVKQGNDSTPFPQSSFRLQGAAWTEGHDGELDQGRGSGHTDFLLGAQTFWRCDQ</sequence>
<protein>
    <submittedName>
        <fullName evidence="1">Uncharacterized protein</fullName>
    </submittedName>
</protein>
<proteinExistence type="predicted"/>
<accession>A0A5N4DIG2</accession>
<evidence type="ECO:0000313" key="1">
    <source>
        <dbReference type="EMBL" id="KAB1270938.1"/>
    </source>
</evidence>
<name>A0A5N4DIG2_CAMDR</name>
<reference evidence="1 2" key="1">
    <citation type="journal article" date="2019" name="Mol. Ecol. Resour.">
        <title>Improving Illumina assemblies with Hi-C and long reads: an example with the North African dromedary.</title>
        <authorList>
            <person name="Elbers J.P."/>
            <person name="Rogers M.F."/>
            <person name="Perelman P.L."/>
            <person name="Proskuryakova A.A."/>
            <person name="Serdyukova N.A."/>
            <person name="Johnson W.E."/>
            <person name="Horin P."/>
            <person name="Corander J."/>
            <person name="Murphy D."/>
            <person name="Burger P.A."/>
        </authorList>
    </citation>
    <scope>NUCLEOTIDE SEQUENCE [LARGE SCALE GENOMIC DNA]</scope>
    <source>
        <strain evidence="1">Drom800</strain>
        <tissue evidence="1">Blood</tissue>
    </source>
</reference>
<comment type="caution">
    <text evidence="1">The sequence shown here is derived from an EMBL/GenBank/DDBJ whole genome shotgun (WGS) entry which is preliminary data.</text>
</comment>
<gene>
    <name evidence="1" type="ORF">Cadr_000009701</name>
</gene>